<sequence>MMVKFDQLLGKRSSLMRYIPRGGVSYLLVSLCILVACASYLRHSNDDTQDIQITRSTLLDSGTDQQQLTDNNDDRYTTGEVLLDGKNAEYQVTSQSTQIQGNAGVIDSNMVEYNPKEDRTQAIQRGKQVMAESRMIIIGLVKNMGDLLAQGNITRRIEQVGEMFKDYKVLVIENDSTDDTVTHLRNWSKVNERVQIISSEFKFDKDFGKSTNHIRFKRMALIRNIYMLELAINPLYADADYVSLLDMDNREGWSLDGLATSFALPQSYLPKEKGAAFAEQPLEWDVVCANGQLNFPALAWEYSPPGKPSVKELVQKHKGLDAMIKATRGMREPPHRYAEFAGLVANGTYEYARHAYELVVKHTKHYVYTKVTKETNEDYGGCHDVDMGGELQGEGVPGLIAFIGAQLKAKQDKAVQVIVQNRVRSKEDQAKGGPDNESGVDPEIMESAKAAAIGFTFKTCDENDTMAVQDKDGVFDAGATMAKKLMQHIHAPRDILEGSTPERTNECFEAAIAHWYRQGVQAREKAALNFASKYHIVPGRHYDSLAFRDSVFQNSNFRAHQYVTHLVTDWPYYVDSCFGGLAVYRFASMKGCQYDTETRECEHSSMHQCMAEKGRGKVLFNPAMVVKYVMGTGTPKKT</sequence>
<dbReference type="RefSeq" id="XP_014151777.1">
    <property type="nucleotide sequence ID" value="XM_014296302.1"/>
</dbReference>
<protein>
    <submittedName>
        <fullName evidence="1">Uncharacterized protein</fullName>
    </submittedName>
</protein>
<name>A0A0L0FM91_9EUKA</name>
<dbReference type="EMBL" id="KQ242611">
    <property type="protein sequence ID" value="KNC77875.1"/>
    <property type="molecule type" value="Genomic_DNA"/>
</dbReference>
<accession>A0A0L0FM91</accession>
<dbReference type="OrthoDB" id="9982582at2759"/>
<evidence type="ECO:0000313" key="2">
    <source>
        <dbReference type="Proteomes" id="UP000054560"/>
    </source>
</evidence>
<reference evidence="1 2" key="1">
    <citation type="submission" date="2011-02" db="EMBL/GenBank/DDBJ databases">
        <title>The Genome Sequence of Sphaeroforma arctica JP610.</title>
        <authorList>
            <consortium name="The Broad Institute Genome Sequencing Platform"/>
            <person name="Russ C."/>
            <person name="Cuomo C."/>
            <person name="Young S.K."/>
            <person name="Zeng Q."/>
            <person name="Gargeya S."/>
            <person name="Alvarado L."/>
            <person name="Berlin A."/>
            <person name="Chapman S.B."/>
            <person name="Chen Z."/>
            <person name="Freedman E."/>
            <person name="Gellesch M."/>
            <person name="Goldberg J."/>
            <person name="Griggs A."/>
            <person name="Gujja S."/>
            <person name="Heilman E."/>
            <person name="Heiman D."/>
            <person name="Howarth C."/>
            <person name="Mehta T."/>
            <person name="Neiman D."/>
            <person name="Pearson M."/>
            <person name="Roberts A."/>
            <person name="Saif S."/>
            <person name="Shea T."/>
            <person name="Shenoy N."/>
            <person name="Sisk P."/>
            <person name="Stolte C."/>
            <person name="Sykes S."/>
            <person name="White J."/>
            <person name="Yandava C."/>
            <person name="Burger G."/>
            <person name="Gray M.W."/>
            <person name="Holland P.W.H."/>
            <person name="King N."/>
            <person name="Lang F.B.F."/>
            <person name="Roger A.J."/>
            <person name="Ruiz-Trillo I."/>
            <person name="Haas B."/>
            <person name="Nusbaum C."/>
            <person name="Birren B."/>
        </authorList>
    </citation>
    <scope>NUCLEOTIDE SEQUENCE [LARGE SCALE GENOMIC DNA]</scope>
    <source>
        <strain evidence="1 2">JP610</strain>
    </source>
</reference>
<evidence type="ECO:0000313" key="1">
    <source>
        <dbReference type="EMBL" id="KNC77875.1"/>
    </source>
</evidence>
<dbReference type="Proteomes" id="UP000054560">
    <property type="component" value="Unassembled WGS sequence"/>
</dbReference>
<dbReference type="GeneID" id="25910179"/>
<dbReference type="eggNOG" id="ENOG502TFND">
    <property type="taxonomic scope" value="Eukaryota"/>
</dbReference>
<organism evidence="1 2">
    <name type="scientific">Sphaeroforma arctica JP610</name>
    <dbReference type="NCBI Taxonomy" id="667725"/>
    <lineage>
        <taxon>Eukaryota</taxon>
        <taxon>Ichthyosporea</taxon>
        <taxon>Ichthyophonida</taxon>
        <taxon>Sphaeroforma</taxon>
    </lineage>
</organism>
<gene>
    <name evidence="1" type="ORF">SARC_09675</name>
</gene>
<proteinExistence type="predicted"/>
<keyword evidence="2" id="KW-1185">Reference proteome</keyword>
<dbReference type="AlphaFoldDB" id="A0A0L0FM91"/>